<dbReference type="EMBL" id="BKCJ010006334">
    <property type="protein sequence ID" value="GEU71602.1"/>
    <property type="molecule type" value="Genomic_DNA"/>
</dbReference>
<dbReference type="AlphaFoldDB" id="A0A6L2MFT9"/>
<keyword evidence="2" id="KW-0695">RNA-directed DNA polymerase</keyword>
<dbReference type="GO" id="GO:0003964">
    <property type="term" value="F:RNA-directed DNA polymerase activity"/>
    <property type="evidence" value="ECO:0007669"/>
    <property type="project" value="UniProtKB-KW"/>
</dbReference>
<organism evidence="2">
    <name type="scientific">Tanacetum cinerariifolium</name>
    <name type="common">Dalmatian daisy</name>
    <name type="synonym">Chrysanthemum cinerariifolium</name>
    <dbReference type="NCBI Taxonomy" id="118510"/>
    <lineage>
        <taxon>Eukaryota</taxon>
        <taxon>Viridiplantae</taxon>
        <taxon>Streptophyta</taxon>
        <taxon>Embryophyta</taxon>
        <taxon>Tracheophyta</taxon>
        <taxon>Spermatophyta</taxon>
        <taxon>Magnoliopsida</taxon>
        <taxon>eudicotyledons</taxon>
        <taxon>Gunneridae</taxon>
        <taxon>Pentapetalae</taxon>
        <taxon>asterids</taxon>
        <taxon>campanulids</taxon>
        <taxon>Asterales</taxon>
        <taxon>Asteraceae</taxon>
        <taxon>Asteroideae</taxon>
        <taxon>Anthemideae</taxon>
        <taxon>Anthemidinae</taxon>
        <taxon>Tanacetum</taxon>
    </lineage>
</organism>
<protein>
    <submittedName>
        <fullName evidence="2">Reverse transcriptase domain-containing protein</fullName>
    </submittedName>
</protein>
<comment type="caution">
    <text evidence="2">The sequence shown here is derived from an EMBL/GenBank/DDBJ whole genome shotgun (WGS) entry which is preliminary data.</text>
</comment>
<reference evidence="2" key="1">
    <citation type="journal article" date="2019" name="Sci. Rep.">
        <title>Draft genome of Tanacetum cinerariifolium, the natural source of mosquito coil.</title>
        <authorList>
            <person name="Yamashiro T."/>
            <person name="Shiraishi A."/>
            <person name="Satake H."/>
            <person name="Nakayama K."/>
        </authorList>
    </citation>
    <scope>NUCLEOTIDE SEQUENCE</scope>
</reference>
<dbReference type="InterPro" id="IPR043502">
    <property type="entry name" value="DNA/RNA_pol_sf"/>
</dbReference>
<proteinExistence type="predicted"/>
<dbReference type="InterPro" id="IPR021109">
    <property type="entry name" value="Peptidase_aspartic_dom_sf"/>
</dbReference>
<keyword evidence="2" id="KW-0548">Nucleotidyltransferase</keyword>
<dbReference type="Gene3D" id="2.40.70.10">
    <property type="entry name" value="Acid Proteases"/>
    <property type="match status" value="2"/>
</dbReference>
<dbReference type="CDD" id="cd00303">
    <property type="entry name" value="retropepsin_like"/>
    <property type="match status" value="2"/>
</dbReference>
<gene>
    <name evidence="2" type="ORF">Tci_043580</name>
</gene>
<dbReference type="PANTHER" id="PTHR33067:SF35">
    <property type="entry name" value="ASPARTIC PEPTIDASE DDI1-TYPE DOMAIN-CONTAINING PROTEIN"/>
    <property type="match status" value="1"/>
</dbReference>
<dbReference type="SUPFAM" id="SSF56672">
    <property type="entry name" value="DNA/RNA polymerases"/>
    <property type="match status" value="1"/>
</dbReference>
<feature type="region of interest" description="Disordered" evidence="1">
    <location>
        <begin position="498"/>
        <end position="527"/>
    </location>
</feature>
<sequence>MSAQEDKLVPDVISATILVYSLPARVLYDSGASVSFVSYEFSKNLSTPPNKRVFPLEVEIADSKVVVTSNVYHDVEIEINDSTFRIDLIPIMLGEFNIVIRMDWLNKYNAAILCSQTLVRVVNPQGREIIIYGDKRQCDFRLCFVRKAGKYLSHGCYDFMEHVIDTSFEKKSVNDVPVVNEFLDVFPEDFRVCRPMLDKSVIVFIDDNLVYSKSKEERLKVDPSKMIAMMNWEAPKSVGEILSFLGLAGMDQFKDLLRACPHHYFTELHQLDTFYNGLNPSDQDSLNSAAGGNLLERSAQDVLKIIENKSKVRNSINKPIVSQGKATPASVKAIEDSCVTCGGTHSYRQCPATDGNTFLGYQDNIQGYVSAAAVNYNQGNTGYRPQSVANQFLPPGFAQPNVQNQGFNQNRGNNFNQGNTSYQASIQQTQVVTSRPLPSNTIGNPKGGLKAITTQSGIVLDGPSVPMPPPFINPEEDDRAEETLTDLDLDEYTIKVPPPLVQKPQAPSQKSYEMPKRDPLHPNIPYPSRMYKEKQQDKDEIKIHKFWQMFKQLHINITFADALILIPNYQKMLKALLSKKEKLLELTNIPLNENCSTVILKKLPKKLRDLGKFLISCGFSELKCKALADLGASINLMPFLVWKNLGLPELISTRMTLELANRSVCTPIGIARDVFVLVGRFTFPIDFVIVDYESDPRVLLILGRTFLRTARALIDVYGEELILHDGNERLILNMKRDTSSYSNKPQRESIHMIDIYNISYEYYLEDLFANEKITNHLNLPPSHNINPLSGSTTSSSASRTTFEISNYSLEEFADELALIESFLSRNDDMTPEDVIREIKYLLNRDPLAKYSHNYDLIYTILEMFTDEHTLDYSSLPRYDDTNDDLFDLKTDNDEWGKRLSDDPFDSNENKIKDSEFLIDELDSHRSSTFLPHFLESDSVPYEDFSEVDTLTSTDNEDKVFNLGILVHENLYEVTNRVTPDKNVKKISSSNASLILEDYNPPLSDHELPFHLEIPVSRTLLSFSFKNEEKVFYPGFSFLKEFIHFYRNYLIGTLKLSKLLIF</sequence>
<keyword evidence="2" id="KW-0808">Transferase</keyword>
<name>A0A6L2MFT9_TANCI</name>
<accession>A0A6L2MFT9</accession>
<evidence type="ECO:0000256" key="1">
    <source>
        <dbReference type="SAM" id="MobiDB-lite"/>
    </source>
</evidence>
<dbReference type="PANTHER" id="PTHR33067">
    <property type="entry name" value="RNA-DIRECTED DNA POLYMERASE-RELATED"/>
    <property type="match status" value="1"/>
</dbReference>
<evidence type="ECO:0000313" key="2">
    <source>
        <dbReference type="EMBL" id="GEU71602.1"/>
    </source>
</evidence>
<dbReference type="Pfam" id="PF08284">
    <property type="entry name" value="RVP_2"/>
    <property type="match status" value="1"/>
</dbReference>
<dbReference type="SUPFAM" id="SSF50630">
    <property type="entry name" value="Acid proteases"/>
    <property type="match status" value="1"/>
</dbReference>